<evidence type="ECO:0000256" key="1">
    <source>
        <dbReference type="SAM" id="Phobius"/>
    </source>
</evidence>
<dbReference type="OrthoDB" id="4319615at2"/>
<feature type="transmembrane region" description="Helical" evidence="1">
    <location>
        <begin position="107"/>
        <end position="125"/>
    </location>
</feature>
<protein>
    <submittedName>
        <fullName evidence="2">Uncharacterized protein</fullName>
    </submittedName>
</protein>
<accession>A0A101SZR9</accession>
<keyword evidence="1" id="KW-1133">Transmembrane helix</keyword>
<reference evidence="2 3" key="1">
    <citation type="submission" date="2015-10" db="EMBL/GenBank/DDBJ databases">
        <title>Draft genome sequence of Streptomyces bungoensis DSM 41781, type strain for the species Streptomyces bungoensis.</title>
        <authorList>
            <person name="Ruckert C."/>
            <person name="Winkler A."/>
            <person name="Kalinowski J."/>
            <person name="Kampfer P."/>
            <person name="Glaeser S."/>
        </authorList>
    </citation>
    <scope>NUCLEOTIDE SEQUENCE [LARGE SCALE GENOMIC DNA]</scope>
    <source>
        <strain evidence="2 3">DSM 41781</strain>
    </source>
</reference>
<organism evidence="2 3">
    <name type="scientific">Streptomyces bungoensis</name>
    <dbReference type="NCBI Taxonomy" id="285568"/>
    <lineage>
        <taxon>Bacteria</taxon>
        <taxon>Bacillati</taxon>
        <taxon>Actinomycetota</taxon>
        <taxon>Actinomycetes</taxon>
        <taxon>Kitasatosporales</taxon>
        <taxon>Streptomycetaceae</taxon>
        <taxon>Streptomyces</taxon>
    </lineage>
</organism>
<feature type="transmembrane region" description="Helical" evidence="1">
    <location>
        <begin position="45"/>
        <end position="66"/>
    </location>
</feature>
<gene>
    <name evidence="2" type="ORF">AQJ66_19845</name>
</gene>
<dbReference type="RefSeq" id="WP_061923752.1">
    <property type="nucleotide sequence ID" value="NZ_JBEYBH010000013.1"/>
</dbReference>
<sequence>MRWGDRPAWARRTALVYVVGFLEGTGAHGYFLVTGGLRAYGYAPVLVQLLFHALLLLDPLVALLIIRARPGGPLLAAVVMLADVLGNWIVTWGAVTTRPAAFLRPVGLLPITLFGVFVLLTALPLRRALTPGGDMKDCASSRSATG</sequence>
<keyword evidence="3" id="KW-1185">Reference proteome</keyword>
<dbReference type="AlphaFoldDB" id="A0A101SZR9"/>
<comment type="caution">
    <text evidence="2">The sequence shown here is derived from an EMBL/GenBank/DDBJ whole genome shotgun (WGS) entry which is preliminary data.</text>
</comment>
<dbReference type="Proteomes" id="UP000053024">
    <property type="component" value="Unassembled WGS sequence"/>
</dbReference>
<feature type="transmembrane region" description="Helical" evidence="1">
    <location>
        <begin position="73"/>
        <end position="95"/>
    </location>
</feature>
<evidence type="ECO:0000313" key="3">
    <source>
        <dbReference type="Proteomes" id="UP000053024"/>
    </source>
</evidence>
<keyword evidence="1" id="KW-0472">Membrane</keyword>
<proteinExistence type="predicted"/>
<name>A0A101SZR9_9ACTN</name>
<dbReference type="STRING" id="285568.AQJ66_19845"/>
<dbReference type="EMBL" id="LMWX01000031">
    <property type="protein sequence ID" value="KUN83148.1"/>
    <property type="molecule type" value="Genomic_DNA"/>
</dbReference>
<evidence type="ECO:0000313" key="2">
    <source>
        <dbReference type="EMBL" id="KUN83148.1"/>
    </source>
</evidence>
<feature type="transmembrane region" description="Helical" evidence="1">
    <location>
        <begin position="12"/>
        <end position="33"/>
    </location>
</feature>
<keyword evidence="1" id="KW-0812">Transmembrane</keyword>